<dbReference type="AlphaFoldDB" id="A0A9D4U2N6"/>
<evidence type="ECO:0000256" key="3">
    <source>
        <dbReference type="ARBA" id="ARBA00022692"/>
    </source>
</evidence>
<feature type="transmembrane region" description="Helical" evidence="6">
    <location>
        <begin position="235"/>
        <end position="257"/>
    </location>
</feature>
<dbReference type="OrthoDB" id="2148490at2759"/>
<comment type="similarity">
    <text evidence="2">Belongs to the OXA1/ALB3/YidC (TC 2.A.9.2) family.</text>
</comment>
<evidence type="ECO:0000256" key="2">
    <source>
        <dbReference type="ARBA" id="ARBA00010583"/>
    </source>
</evidence>
<dbReference type="Gene3D" id="1.25.40.10">
    <property type="entry name" value="Tetratricopeptide repeat domain"/>
    <property type="match status" value="1"/>
</dbReference>
<dbReference type="InterPro" id="IPR001708">
    <property type="entry name" value="YidC/ALB3/OXA1/COX18"/>
</dbReference>
<keyword evidence="8" id="KW-1185">Reference proteome</keyword>
<proteinExistence type="inferred from homology"/>
<sequence>MAWRALCRSLNRQARSLPSTKRFILDRFQSDPSQHTALRTGALLSNFANVRPFSSVPQFFSGERADGQISDGVKEGCSSSSPVQELAANGSLDIPSPIDLLISGLDSLNNLTGLPWWGTILVSAIILRALMLPLKVIQDRKVAEIKSLGSKLQLERLARGLSQGNFLEECRQLRKRKQGLSSPSLLWILGPGICLQVPLVLTIAYSLRRMSLEQHLGFDMGGILWFKDLTAPGQGLVGAVLPLLVAAVYFGNVHVLFQGHPIRKGLWGDFEKALKTVLKCSTLFIFWFTCSAPQALQVFLVPHSVMTFSQTVLFQNEKFLTQVVGPRKNAAVKAPVASSGHHTTTLSSYEKLLKDAGPRFNSGKISQAIELLKDAIKEEPEKGEAYALLGLVYKTQEDWENSAFYYKQAISKGKTDDFKIAAYAGCGLALLKEGMVMECIETLRPIRSFQAPEHPDSRHCYYASLVILGRALLEAGLKEESQEVVRLYKDLDMEKSKS</sequence>
<keyword evidence="5 6" id="KW-0472">Membrane</keyword>
<dbReference type="GO" id="GO:0032979">
    <property type="term" value="P:protein insertion into mitochondrial inner membrane from matrix"/>
    <property type="evidence" value="ECO:0007669"/>
    <property type="project" value="TreeGrafter"/>
</dbReference>
<organism evidence="7 8">
    <name type="scientific">Adiantum capillus-veneris</name>
    <name type="common">Maidenhair fern</name>
    <dbReference type="NCBI Taxonomy" id="13818"/>
    <lineage>
        <taxon>Eukaryota</taxon>
        <taxon>Viridiplantae</taxon>
        <taxon>Streptophyta</taxon>
        <taxon>Embryophyta</taxon>
        <taxon>Tracheophyta</taxon>
        <taxon>Polypodiopsida</taxon>
        <taxon>Polypodiidae</taxon>
        <taxon>Polypodiales</taxon>
        <taxon>Pteridineae</taxon>
        <taxon>Pteridaceae</taxon>
        <taxon>Vittarioideae</taxon>
        <taxon>Adiantum</taxon>
    </lineage>
</organism>
<accession>A0A9D4U2N6</accession>
<evidence type="ECO:0008006" key="9">
    <source>
        <dbReference type="Google" id="ProtNLM"/>
    </source>
</evidence>
<reference evidence="7" key="1">
    <citation type="submission" date="2021-01" db="EMBL/GenBank/DDBJ databases">
        <title>Adiantum capillus-veneris genome.</title>
        <authorList>
            <person name="Fang Y."/>
            <person name="Liao Q."/>
        </authorList>
    </citation>
    <scope>NUCLEOTIDE SEQUENCE</scope>
    <source>
        <strain evidence="7">H3</strain>
        <tissue evidence="7">Leaf</tissue>
    </source>
</reference>
<evidence type="ECO:0000313" key="8">
    <source>
        <dbReference type="Proteomes" id="UP000886520"/>
    </source>
</evidence>
<dbReference type="PANTHER" id="PTHR12428:SF65">
    <property type="entry name" value="CYTOCHROME C OXIDASE ASSEMBLY PROTEIN COX18, MITOCHONDRIAL"/>
    <property type="match status" value="1"/>
</dbReference>
<dbReference type="PANTHER" id="PTHR12428">
    <property type="entry name" value="OXA1"/>
    <property type="match status" value="1"/>
</dbReference>
<feature type="transmembrane region" description="Helical" evidence="6">
    <location>
        <begin position="114"/>
        <end position="131"/>
    </location>
</feature>
<dbReference type="Proteomes" id="UP000886520">
    <property type="component" value="Chromosome 25"/>
</dbReference>
<gene>
    <name evidence="7" type="ORF">GOP47_0026154</name>
</gene>
<keyword evidence="4 6" id="KW-1133">Transmembrane helix</keyword>
<evidence type="ECO:0000256" key="6">
    <source>
        <dbReference type="SAM" id="Phobius"/>
    </source>
</evidence>
<feature type="transmembrane region" description="Helical" evidence="6">
    <location>
        <begin position="277"/>
        <end position="300"/>
    </location>
</feature>
<evidence type="ECO:0000256" key="4">
    <source>
        <dbReference type="ARBA" id="ARBA00022989"/>
    </source>
</evidence>
<dbReference type="SUPFAM" id="SSF48452">
    <property type="entry name" value="TPR-like"/>
    <property type="match status" value="1"/>
</dbReference>
<comment type="subcellular location">
    <subcellularLocation>
        <location evidence="1">Membrane</location>
        <topology evidence="1">Multi-pass membrane protein</topology>
    </subcellularLocation>
</comment>
<comment type="caution">
    <text evidence="7">The sequence shown here is derived from an EMBL/GenBank/DDBJ whole genome shotgun (WGS) entry which is preliminary data.</text>
</comment>
<dbReference type="InterPro" id="IPR011990">
    <property type="entry name" value="TPR-like_helical_dom_sf"/>
</dbReference>
<dbReference type="EMBL" id="JABFUD020000025">
    <property type="protein sequence ID" value="KAI5059835.1"/>
    <property type="molecule type" value="Genomic_DNA"/>
</dbReference>
<evidence type="ECO:0000256" key="1">
    <source>
        <dbReference type="ARBA" id="ARBA00004141"/>
    </source>
</evidence>
<dbReference type="GO" id="GO:0005743">
    <property type="term" value="C:mitochondrial inner membrane"/>
    <property type="evidence" value="ECO:0007669"/>
    <property type="project" value="TreeGrafter"/>
</dbReference>
<keyword evidence="3 6" id="KW-0812">Transmembrane</keyword>
<protein>
    <recommendedName>
        <fullName evidence="9">ALBINO3-like protein 2, chloroplastic</fullName>
    </recommendedName>
</protein>
<dbReference type="GO" id="GO:0032977">
    <property type="term" value="F:membrane insertase activity"/>
    <property type="evidence" value="ECO:0007669"/>
    <property type="project" value="InterPro"/>
</dbReference>
<feature type="transmembrane region" description="Helical" evidence="6">
    <location>
        <begin position="184"/>
        <end position="207"/>
    </location>
</feature>
<evidence type="ECO:0000256" key="5">
    <source>
        <dbReference type="ARBA" id="ARBA00023136"/>
    </source>
</evidence>
<evidence type="ECO:0000313" key="7">
    <source>
        <dbReference type="EMBL" id="KAI5059835.1"/>
    </source>
</evidence>
<name>A0A9D4U2N6_ADICA</name>